<dbReference type="Proteomes" id="UP000185990">
    <property type="component" value="Unassembled WGS sequence"/>
</dbReference>
<name>A0A854A0S4_9PSED</name>
<dbReference type="RefSeq" id="WP_073509508.1">
    <property type="nucleotide sequence ID" value="NZ_MPJD01000017.1"/>
</dbReference>
<organism evidence="3 4">
    <name type="scientific">Pseudomonas versuta</name>
    <dbReference type="NCBI Taxonomy" id="1788301"/>
    <lineage>
        <taxon>Bacteria</taxon>
        <taxon>Pseudomonadati</taxon>
        <taxon>Pseudomonadota</taxon>
        <taxon>Gammaproteobacteria</taxon>
        <taxon>Pseudomonadales</taxon>
        <taxon>Pseudomonadaceae</taxon>
        <taxon>Pseudomonas</taxon>
    </lineage>
</organism>
<protein>
    <submittedName>
        <fullName evidence="3">Uncharacterized protein</fullName>
    </submittedName>
</protein>
<gene>
    <name evidence="3" type="ORF">BOH74_09600</name>
</gene>
<evidence type="ECO:0000313" key="4">
    <source>
        <dbReference type="Proteomes" id="UP000185990"/>
    </source>
</evidence>
<keyword evidence="2" id="KW-0732">Signal</keyword>
<feature type="signal peptide" evidence="2">
    <location>
        <begin position="1"/>
        <end position="24"/>
    </location>
</feature>
<dbReference type="AlphaFoldDB" id="A0A854A0S4"/>
<evidence type="ECO:0000256" key="2">
    <source>
        <dbReference type="SAM" id="SignalP"/>
    </source>
</evidence>
<feature type="chain" id="PRO_5032361916" evidence="2">
    <location>
        <begin position="25"/>
        <end position="113"/>
    </location>
</feature>
<feature type="region of interest" description="Disordered" evidence="1">
    <location>
        <begin position="93"/>
        <end position="113"/>
    </location>
</feature>
<feature type="compositionally biased region" description="Polar residues" evidence="1">
    <location>
        <begin position="93"/>
        <end position="102"/>
    </location>
</feature>
<reference evidence="3 4" key="1">
    <citation type="submission" date="2016-11" db="EMBL/GenBank/DDBJ databases">
        <title>Draft genome of Pseudomonas versuta A4R1.12.</title>
        <authorList>
            <person name="See-Too W.-S."/>
        </authorList>
    </citation>
    <scope>NUCLEOTIDE SEQUENCE [LARGE SCALE GENOMIC DNA]</scope>
    <source>
        <strain evidence="3 4">A4R1.12</strain>
    </source>
</reference>
<sequence length="113" mass="11905">MKNLALGFAACSIFLLSNPTQAQALIGSGQIQFHGSIVEPAYELGLASQVDYAETGKLIEVAPGVVIAMNMALRKGRGSEPLYSMSFTELKNPQNPGASLSSGKKGVVTISYR</sequence>
<dbReference type="EMBL" id="MPJD01000017">
    <property type="protein sequence ID" value="OKA25323.1"/>
    <property type="molecule type" value="Genomic_DNA"/>
</dbReference>
<evidence type="ECO:0000313" key="3">
    <source>
        <dbReference type="EMBL" id="OKA25323.1"/>
    </source>
</evidence>
<proteinExistence type="predicted"/>
<accession>A0A854A0S4</accession>
<evidence type="ECO:0000256" key="1">
    <source>
        <dbReference type="SAM" id="MobiDB-lite"/>
    </source>
</evidence>
<comment type="caution">
    <text evidence="3">The sequence shown here is derived from an EMBL/GenBank/DDBJ whole genome shotgun (WGS) entry which is preliminary data.</text>
</comment>